<dbReference type="EnsemblProtists" id="PYU1_T002706">
    <property type="protein sequence ID" value="PYU1_T002706"/>
    <property type="gene ID" value="PYU1_G002703"/>
</dbReference>
<dbReference type="PANTHER" id="PTHR47447:SF24">
    <property type="entry name" value="PENTATRICOPEPTIDE REPEAT-CONTAINING PROTEIN"/>
    <property type="match status" value="1"/>
</dbReference>
<dbReference type="PANTHER" id="PTHR47447">
    <property type="entry name" value="OS03G0856100 PROTEIN"/>
    <property type="match status" value="1"/>
</dbReference>
<dbReference type="EMBL" id="GL376628">
    <property type="status" value="NOT_ANNOTATED_CDS"/>
    <property type="molecule type" value="Genomic_DNA"/>
</dbReference>
<evidence type="ECO:0000313" key="3">
    <source>
        <dbReference type="EnsemblProtists" id="PYU1_T002706"/>
    </source>
</evidence>
<dbReference type="InParanoid" id="K3WCL5"/>
<name>K3WCL5_GLOUD</name>
<feature type="compositionally biased region" description="Acidic residues" evidence="2">
    <location>
        <begin position="762"/>
        <end position="774"/>
    </location>
</feature>
<organism evidence="3 4">
    <name type="scientific">Globisporangium ultimum (strain ATCC 200006 / CBS 805.95 / DAOM BR144)</name>
    <name type="common">Pythium ultimum</name>
    <dbReference type="NCBI Taxonomy" id="431595"/>
    <lineage>
        <taxon>Eukaryota</taxon>
        <taxon>Sar</taxon>
        <taxon>Stramenopiles</taxon>
        <taxon>Oomycota</taxon>
        <taxon>Peronosporomycetes</taxon>
        <taxon>Pythiales</taxon>
        <taxon>Pythiaceae</taxon>
        <taxon>Globisporangium</taxon>
    </lineage>
</organism>
<accession>K3WCL5</accession>
<keyword evidence="1" id="KW-0677">Repeat</keyword>
<dbReference type="OMA" id="KLMEQYM"/>
<dbReference type="AlphaFoldDB" id="K3WCL5"/>
<feature type="region of interest" description="Disordered" evidence="2">
    <location>
        <begin position="757"/>
        <end position="782"/>
    </location>
</feature>
<protein>
    <submittedName>
        <fullName evidence="3">Uncharacterized protein</fullName>
    </submittedName>
</protein>
<reference evidence="4" key="1">
    <citation type="journal article" date="2010" name="Genome Biol.">
        <title>Genome sequence of the necrotrophic plant pathogen Pythium ultimum reveals original pathogenicity mechanisms and effector repertoire.</title>
        <authorList>
            <person name="Levesque C.A."/>
            <person name="Brouwer H."/>
            <person name="Cano L."/>
            <person name="Hamilton J.P."/>
            <person name="Holt C."/>
            <person name="Huitema E."/>
            <person name="Raffaele S."/>
            <person name="Robideau G.P."/>
            <person name="Thines M."/>
            <person name="Win J."/>
            <person name="Zerillo M.M."/>
            <person name="Beakes G.W."/>
            <person name="Boore J.L."/>
            <person name="Busam D."/>
            <person name="Dumas B."/>
            <person name="Ferriera S."/>
            <person name="Fuerstenberg S.I."/>
            <person name="Gachon C.M."/>
            <person name="Gaulin E."/>
            <person name="Govers F."/>
            <person name="Grenville-Briggs L."/>
            <person name="Horner N."/>
            <person name="Hostetler J."/>
            <person name="Jiang R.H."/>
            <person name="Johnson J."/>
            <person name="Krajaejun T."/>
            <person name="Lin H."/>
            <person name="Meijer H.J."/>
            <person name="Moore B."/>
            <person name="Morris P."/>
            <person name="Phuntmart V."/>
            <person name="Puiu D."/>
            <person name="Shetty J."/>
            <person name="Stajich J.E."/>
            <person name="Tripathy S."/>
            <person name="Wawra S."/>
            <person name="van West P."/>
            <person name="Whitty B.R."/>
            <person name="Coutinho P.M."/>
            <person name="Henrissat B."/>
            <person name="Martin F."/>
            <person name="Thomas P.D."/>
            <person name="Tyler B.M."/>
            <person name="De Vries R.P."/>
            <person name="Kamoun S."/>
            <person name="Yandell M."/>
            <person name="Tisserat N."/>
            <person name="Buell C.R."/>
        </authorList>
    </citation>
    <scope>NUCLEOTIDE SEQUENCE</scope>
    <source>
        <strain evidence="4">DAOM:BR144</strain>
    </source>
</reference>
<proteinExistence type="predicted"/>
<dbReference type="eggNOG" id="ENOG502R40P">
    <property type="taxonomic scope" value="Eukaryota"/>
</dbReference>
<evidence type="ECO:0000256" key="2">
    <source>
        <dbReference type="SAM" id="MobiDB-lite"/>
    </source>
</evidence>
<dbReference type="VEuPathDB" id="FungiDB:PYU1_G002703"/>
<evidence type="ECO:0000313" key="4">
    <source>
        <dbReference type="Proteomes" id="UP000019132"/>
    </source>
</evidence>
<keyword evidence="4" id="KW-1185">Reference proteome</keyword>
<reference evidence="4" key="2">
    <citation type="submission" date="2010-04" db="EMBL/GenBank/DDBJ databases">
        <authorList>
            <person name="Buell R."/>
            <person name="Hamilton J."/>
            <person name="Hostetler J."/>
        </authorList>
    </citation>
    <scope>NUCLEOTIDE SEQUENCE [LARGE SCALE GENOMIC DNA]</scope>
    <source>
        <strain evidence="4">DAOM:BR144</strain>
    </source>
</reference>
<reference evidence="3" key="3">
    <citation type="submission" date="2015-02" db="UniProtKB">
        <authorList>
            <consortium name="EnsemblProtists"/>
        </authorList>
    </citation>
    <scope>IDENTIFICATION</scope>
    <source>
        <strain evidence="3">DAOM BR144</strain>
    </source>
</reference>
<dbReference type="HOGENOM" id="CLU_327216_0_0_1"/>
<dbReference type="Proteomes" id="UP000019132">
    <property type="component" value="Unassembled WGS sequence"/>
</dbReference>
<evidence type="ECO:0000256" key="1">
    <source>
        <dbReference type="ARBA" id="ARBA00022737"/>
    </source>
</evidence>
<sequence>MLRVLRLGRRSVRVAVPSSQGGARAQVEVAAPLSVARLQNAALSVNAHALRNNHASLRHHVRFMSSTNGNAAVTQEALVQELRGMCNVIRNDLRDAPPTQELVRTWYDQIERFQKQIAASEEASKALLVGEIRLGYESAIAIASKQRQFDLTAALFEQMKAFGLVPTDSTFQYVIRGVALELIARPSATSVEELREILSESRWERDLLEIIRSEEYAHYRKTPVERKHFHQQLFGGIEAYLNEYEAVVPLAERSSVPYSEALRVYASNEVPFTQMLQLMVKRSLKPDMQVYAALLQGARWSEIPATVNQLLQSGVIEKLTAVPANNVVALQQSHDVRLIWVNAMKAILNSYTSRFFDRKEHVGHKDVEELKKVYLYVEKQLNRAFPKYQFASSEHHEEVYTIRVKAAATAGLQTNLMKVLDEYVASAPAGSDLKKDAFLSAIELYTSSQLKILHLPRELVQERALRRDVSKSRRVSELERVYARFADKLLPSSIAKLKSVKETGSDREVEAQEKIVASNKRTVKALERRLNNARIVKSYQLLIQEEFEIADKAMQTIQDKLSAALNLAKDTNDLDMQLKLMEQYMTCANRYEQRLRSRQKEIAPQIVRRVFRIIKQITASETDLNAADREKLNEIFHLAIRTAILYWRYDDADKLVRKKKSAMRTSLLSEAEYELLIFKHVTNRDIRGAYALVQEMHNAGVAPPKEAIHRIVLGLMHQVHKSPEQLANGEEERDGAVLTSASNVDLIDGSAEDRYATGIANDGEDDDQTQSEEDQLLKSSDTQTIEEELSFYDELQFDDDQGESSTTSALGFGAPASIVDIASFLQDWYNLHGIRPAAKTVVPVFARLLATKDFPEFKRLLQILESMEGGLTPATTVWLEKRLEQLGKTLDDFRVTHAGR</sequence>